<evidence type="ECO:0000313" key="3">
    <source>
        <dbReference type="Proteomes" id="UP001500305"/>
    </source>
</evidence>
<evidence type="ECO:0000256" key="1">
    <source>
        <dbReference type="SAM" id="Phobius"/>
    </source>
</evidence>
<dbReference type="InterPro" id="IPR021214">
    <property type="entry name" value="DUF2568"/>
</dbReference>
<name>A0ABP5QL64_9ACTN</name>
<gene>
    <name evidence="2" type="ORF">GCM10010430_20700</name>
</gene>
<feature type="transmembrane region" description="Helical" evidence="1">
    <location>
        <begin position="105"/>
        <end position="124"/>
    </location>
</feature>
<keyword evidence="1" id="KW-1133">Transmembrane helix</keyword>
<feature type="transmembrane region" description="Helical" evidence="1">
    <location>
        <begin position="47"/>
        <end position="68"/>
    </location>
</feature>
<feature type="transmembrane region" description="Helical" evidence="1">
    <location>
        <begin position="20"/>
        <end position="41"/>
    </location>
</feature>
<proteinExistence type="predicted"/>
<reference evidence="3" key="1">
    <citation type="journal article" date="2019" name="Int. J. Syst. Evol. Microbiol.">
        <title>The Global Catalogue of Microorganisms (GCM) 10K type strain sequencing project: providing services to taxonomists for standard genome sequencing and annotation.</title>
        <authorList>
            <consortium name="The Broad Institute Genomics Platform"/>
            <consortium name="The Broad Institute Genome Sequencing Center for Infectious Disease"/>
            <person name="Wu L."/>
            <person name="Ma J."/>
        </authorList>
    </citation>
    <scope>NUCLEOTIDE SEQUENCE [LARGE SCALE GENOMIC DNA]</scope>
    <source>
        <strain evidence="3">JCM 7356</strain>
    </source>
</reference>
<keyword evidence="3" id="KW-1185">Reference proteome</keyword>
<dbReference type="EMBL" id="BAAATR010000007">
    <property type="protein sequence ID" value="GAA2239354.1"/>
    <property type="molecule type" value="Genomic_DNA"/>
</dbReference>
<accession>A0ABP5QL64</accession>
<feature type="transmembrane region" description="Helical" evidence="1">
    <location>
        <begin position="80"/>
        <end position="99"/>
    </location>
</feature>
<dbReference type="RefSeq" id="WP_344635986.1">
    <property type="nucleotide sequence ID" value="NZ_BAAATR010000007.1"/>
</dbReference>
<sequence>MRIDGPGPVGQRQWTPLTVVNGGLAFGLELAMLAALCYWGFRTGSNLVLRLLLGLGAPALAATLWGLFLAAGGPRFRQPLAVEIVLKLLVLGSAALALYGTGRTTLATVYGVLVVVSVAVEYSTR</sequence>
<organism evidence="2 3">
    <name type="scientific">Kitasatospora cystarginea</name>
    <dbReference type="NCBI Taxonomy" id="58350"/>
    <lineage>
        <taxon>Bacteria</taxon>
        <taxon>Bacillati</taxon>
        <taxon>Actinomycetota</taxon>
        <taxon>Actinomycetes</taxon>
        <taxon>Kitasatosporales</taxon>
        <taxon>Streptomycetaceae</taxon>
        <taxon>Kitasatospora</taxon>
    </lineage>
</organism>
<comment type="caution">
    <text evidence="2">The sequence shown here is derived from an EMBL/GenBank/DDBJ whole genome shotgun (WGS) entry which is preliminary data.</text>
</comment>
<keyword evidence="1" id="KW-0812">Transmembrane</keyword>
<dbReference type="Pfam" id="PF10823">
    <property type="entry name" value="DUF2568"/>
    <property type="match status" value="1"/>
</dbReference>
<keyword evidence="1" id="KW-0472">Membrane</keyword>
<protein>
    <recommendedName>
        <fullName evidence="4">DUF2568 domain-containing protein</fullName>
    </recommendedName>
</protein>
<dbReference type="Proteomes" id="UP001500305">
    <property type="component" value="Unassembled WGS sequence"/>
</dbReference>
<evidence type="ECO:0008006" key="4">
    <source>
        <dbReference type="Google" id="ProtNLM"/>
    </source>
</evidence>
<evidence type="ECO:0000313" key="2">
    <source>
        <dbReference type="EMBL" id="GAA2239354.1"/>
    </source>
</evidence>